<keyword evidence="1" id="KW-0560">Oxidoreductase</keyword>
<accession>A0AAD9ZAA7</accession>
<keyword evidence="3" id="KW-1185">Reference proteome</keyword>
<gene>
    <name evidence="2" type="ORF">OEA41_001777</name>
</gene>
<evidence type="ECO:0008006" key="4">
    <source>
        <dbReference type="Google" id="ProtNLM"/>
    </source>
</evidence>
<feature type="non-terminal residue" evidence="2">
    <location>
        <position position="1"/>
    </location>
</feature>
<dbReference type="InterPro" id="IPR025337">
    <property type="entry name" value="Questin_oxidase-like"/>
</dbReference>
<organism evidence="2 3">
    <name type="scientific">Lepraria neglecta</name>
    <dbReference type="NCBI Taxonomy" id="209136"/>
    <lineage>
        <taxon>Eukaryota</taxon>
        <taxon>Fungi</taxon>
        <taxon>Dikarya</taxon>
        <taxon>Ascomycota</taxon>
        <taxon>Pezizomycotina</taxon>
        <taxon>Lecanoromycetes</taxon>
        <taxon>OSLEUM clade</taxon>
        <taxon>Lecanoromycetidae</taxon>
        <taxon>Lecanorales</taxon>
        <taxon>Lecanorineae</taxon>
        <taxon>Stereocaulaceae</taxon>
        <taxon>Lepraria</taxon>
    </lineage>
</organism>
<dbReference type="EMBL" id="JASNWA010000006">
    <property type="protein sequence ID" value="KAK3174531.1"/>
    <property type="molecule type" value="Genomic_DNA"/>
</dbReference>
<dbReference type="AlphaFoldDB" id="A0AAD9ZAA7"/>
<sequence length="407" mass="46619">MATATTVDFSASAGAEYAVPNLTEEAAMRTSKVLQENHDKNDIIFTDIGLHNHIVHHICTSFALGATPEIIQKNYDKNDSYQRAPPPLHDELAQDIRDPKVFIANMFRPKTYPDYLKLFTEEIEEKGYQEVIQEYVFKGDERANIMFNRLFAGYLHPIIHLGFGIEFKQPAIIAEALGQTAIHPTFLDPFFIAVEQSITQAPQPRDHLVNILDKIRADEKLSTAAHWEDDHKVRDGIMVRAKDEMIKYVSQWQVKSDELEEETAEMINACAYISGAAQHPPKQINFDFYYMHAINSSIFFSTFLKQDWISTANKVKLLNWKGRLDLCLYASRRSPALLLDEITNYVPKHSPSNWDAVIARAREFDDDGHACKFVRALAHGERICAPFEENNARFRIKGKMWLQIANM</sequence>
<evidence type="ECO:0000256" key="1">
    <source>
        <dbReference type="ARBA" id="ARBA00023002"/>
    </source>
</evidence>
<evidence type="ECO:0000313" key="3">
    <source>
        <dbReference type="Proteomes" id="UP001276659"/>
    </source>
</evidence>
<name>A0AAD9ZAA7_9LECA</name>
<dbReference type="GO" id="GO:0016491">
    <property type="term" value="F:oxidoreductase activity"/>
    <property type="evidence" value="ECO:0007669"/>
    <property type="project" value="UniProtKB-KW"/>
</dbReference>
<evidence type="ECO:0000313" key="2">
    <source>
        <dbReference type="EMBL" id="KAK3174531.1"/>
    </source>
</evidence>
<dbReference type="PANTHER" id="PTHR35870:SF1">
    <property type="entry name" value="PROTEIN, PUTATIVE (AFU_ORTHOLOGUE AFUA_5G03330)-RELATED"/>
    <property type="match status" value="1"/>
</dbReference>
<proteinExistence type="predicted"/>
<dbReference type="Pfam" id="PF14027">
    <property type="entry name" value="Questin_oxidase"/>
    <property type="match status" value="1"/>
</dbReference>
<reference evidence="2" key="1">
    <citation type="submission" date="2022-11" db="EMBL/GenBank/DDBJ databases">
        <title>Chromosomal genome sequence assembly and mating type (MAT) locus characterization of the leprose asexual lichenized fungus Lepraria neglecta (Nyl.) Erichsen.</title>
        <authorList>
            <person name="Allen J.L."/>
            <person name="Pfeffer B."/>
        </authorList>
    </citation>
    <scope>NUCLEOTIDE SEQUENCE</scope>
    <source>
        <strain evidence="2">Allen 5258</strain>
    </source>
</reference>
<dbReference type="Proteomes" id="UP001276659">
    <property type="component" value="Unassembled WGS sequence"/>
</dbReference>
<dbReference type="PANTHER" id="PTHR35870">
    <property type="entry name" value="PROTEIN, PUTATIVE (AFU_ORTHOLOGUE AFUA_5G03330)-RELATED"/>
    <property type="match status" value="1"/>
</dbReference>
<protein>
    <recommendedName>
        <fullName evidence="4">HypA</fullName>
    </recommendedName>
</protein>
<comment type="caution">
    <text evidence="2">The sequence shown here is derived from an EMBL/GenBank/DDBJ whole genome shotgun (WGS) entry which is preliminary data.</text>
</comment>